<evidence type="ECO:0000313" key="1">
    <source>
        <dbReference type="EMBL" id="CEQ04069.1"/>
    </source>
</evidence>
<dbReference type="AlphaFoldDB" id="A0A0C7R7N6"/>
<dbReference type="EMBL" id="CEKZ01000003">
    <property type="protein sequence ID" value="CEQ04069.1"/>
    <property type="molecule type" value="Genomic_DNA"/>
</dbReference>
<accession>A0A0C7R7N6</accession>
<name>A0A0C7R7N6_PARSO</name>
<evidence type="ECO:0000313" key="2">
    <source>
        <dbReference type="Proteomes" id="UP000049127"/>
    </source>
</evidence>
<organism evidence="1 2">
    <name type="scientific">Paraclostridium sordellii</name>
    <name type="common">Clostridium sordellii</name>
    <dbReference type="NCBI Taxonomy" id="1505"/>
    <lineage>
        <taxon>Bacteria</taxon>
        <taxon>Bacillati</taxon>
        <taxon>Bacillota</taxon>
        <taxon>Clostridia</taxon>
        <taxon>Peptostreptococcales</taxon>
        <taxon>Peptostreptococcaceae</taxon>
        <taxon>Paraclostridium</taxon>
    </lineage>
</organism>
<protein>
    <submittedName>
        <fullName evidence="1">AAA-like domain</fullName>
    </submittedName>
</protein>
<reference evidence="2" key="1">
    <citation type="submission" date="2015-01" db="EMBL/GenBank/DDBJ databases">
        <authorList>
            <person name="Aslett M.A."/>
            <person name="De Silva N."/>
        </authorList>
    </citation>
    <scope>NUCLEOTIDE SEQUENCE [LARGE SCALE GENOMIC DNA]</scope>
    <source>
        <strain evidence="2">R28058</strain>
    </source>
</reference>
<dbReference type="Proteomes" id="UP000049127">
    <property type="component" value="Unassembled WGS sequence"/>
</dbReference>
<dbReference type="InterPro" id="IPR027417">
    <property type="entry name" value="P-loop_NTPase"/>
</dbReference>
<dbReference type="OrthoDB" id="1749414at2"/>
<dbReference type="RefSeq" id="WP_055342133.1">
    <property type="nucleotide sequence ID" value="NZ_CEKZ01000003.1"/>
</dbReference>
<proteinExistence type="predicted"/>
<dbReference type="Gene3D" id="3.40.50.300">
    <property type="entry name" value="P-loop containing nucleotide triphosphate hydrolases"/>
    <property type="match status" value="1"/>
</dbReference>
<sequence>MKRKSIRLDRYFELVNPEYIYFKLIPHSSTRNNSSDKLAQLVNKVYLDLNKRIYKEEKKLFFKIQSKVSYYIYLEKKKAEFYFIIPKTYKKLFKDRISDTWKNIEIKEVKEVPQFSKNSTKYSLSYKKEDALSLAIDKRNNELLSSTLNILEILESETNDKLGIIYNFIPSSQTILSSFKDYHKEITEKFNKHMPLDKNKKNIIYILKVAANFLINTIDDLMKQLQSDLKQPIQNNITLFQNRELSKATIKKENGTLCRSQIVVFSESDDKQNQEINARAAAEAFSIIDEDNSLIYNEVKSNFNIDDYKFPCEINQTSTQECSNFLAMPGRELIKQFENMEHISVLENKVPKELQEGFFRLGNVKVKETNTEAFKSNDEQLSRLGMAYLGSMGAGKTTFMTNNAYDIINQGYGLVNIDIINNCELSESIKAITPIDRLVEIDCSNPNQIQCFAYNEVGINPNMNEYEKIANATLHTQQIAVLLDSINDDTSKLSPKMLKYLYAAGTIVFTTKTNASLKDIINCLTMPSKRHDFIDKLSDKLKELVEDEIYTLYELDKVEKNGSLSNNDTKIEGIIDRSIHLKTSSHTKLAFMKSSEYNLNFVDLLEQNKVILIKVPESKFPSKMIRNIIATFFLSKVWLAKQILATRKQPKTFILFDEFYKCYNCQLIYQDIFVEARKFDLVSIVALHYLNQLTQQCKESLKASGTSYLLLQGADVKAYQDLKSNLLAFGYEEEDLLNLDRYSALALMKTSKNYSAFVVNLPKPINKEKIPKAS</sequence>
<dbReference type="SUPFAM" id="SSF52540">
    <property type="entry name" value="P-loop containing nucleoside triphosphate hydrolases"/>
    <property type="match status" value="1"/>
</dbReference>
<gene>
    <name evidence="1" type="ORF">R28058_18021</name>
</gene>